<keyword evidence="9" id="KW-0378">Hydrolase</keyword>
<evidence type="ECO:0000256" key="11">
    <source>
        <dbReference type="ARBA" id="ARBA00023014"/>
    </source>
</evidence>
<dbReference type="Gene3D" id="1.10.1670.10">
    <property type="entry name" value="Helix-hairpin-Helix base-excision DNA repair enzymes (C-terminal)"/>
    <property type="match status" value="1"/>
</dbReference>
<dbReference type="PANTHER" id="PTHR42944:SF1">
    <property type="entry name" value="ADENINE DNA GLYCOSYLASE"/>
    <property type="match status" value="1"/>
</dbReference>
<comment type="function">
    <text evidence="2">Adenine glycosylase active on G-A mispairs. MutY also corrects error-prone DNA synthesis past GO lesions which are due to the oxidatively damaged form of guanine: 7,8-dihydro-8-oxoguanine (8-oxo-dGTP).</text>
</comment>
<keyword evidence="8 14" id="KW-0227">DNA damage</keyword>
<evidence type="ECO:0000256" key="9">
    <source>
        <dbReference type="ARBA" id="ARBA00022801"/>
    </source>
</evidence>
<evidence type="ECO:0000256" key="2">
    <source>
        <dbReference type="ARBA" id="ARBA00002933"/>
    </source>
</evidence>
<dbReference type="InterPro" id="IPR011257">
    <property type="entry name" value="DNA_glycosylase"/>
</dbReference>
<dbReference type="Pfam" id="PF00633">
    <property type="entry name" value="HHH"/>
    <property type="match status" value="1"/>
</dbReference>
<dbReference type="CDD" id="cd03431">
    <property type="entry name" value="NUDIX_DNA_Glycosylase_C-MutY"/>
    <property type="match status" value="1"/>
</dbReference>
<keyword evidence="10 14" id="KW-0408">Iron</keyword>
<accession>A0ABP8N270</accession>
<dbReference type="InterPro" id="IPR000445">
    <property type="entry name" value="HhH_motif"/>
</dbReference>
<dbReference type="EMBL" id="BAABEZ010000024">
    <property type="protein sequence ID" value="GAA4458735.1"/>
    <property type="molecule type" value="Genomic_DNA"/>
</dbReference>
<evidence type="ECO:0000256" key="13">
    <source>
        <dbReference type="ARBA" id="ARBA00023295"/>
    </source>
</evidence>
<evidence type="ECO:0000259" key="15">
    <source>
        <dbReference type="SMART" id="SM00478"/>
    </source>
</evidence>
<dbReference type="CDD" id="cd00056">
    <property type="entry name" value="ENDO3c"/>
    <property type="match status" value="1"/>
</dbReference>
<proteinExistence type="inferred from homology"/>
<dbReference type="InterPro" id="IPR029119">
    <property type="entry name" value="MutY_C"/>
</dbReference>
<keyword evidence="17" id="KW-1185">Reference proteome</keyword>
<dbReference type="SUPFAM" id="SSF55811">
    <property type="entry name" value="Nudix"/>
    <property type="match status" value="1"/>
</dbReference>
<gene>
    <name evidence="16" type="primary">mutY</name>
    <name evidence="16" type="ORF">GCM10023092_27530</name>
</gene>
<dbReference type="InterPro" id="IPR044298">
    <property type="entry name" value="MIG/MutY"/>
</dbReference>
<comment type="cofactor">
    <cofactor evidence="14">
        <name>[4Fe-4S] cluster</name>
        <dbReference type="ChEBI" id="CHEBI:49883"/>
    </cofactor>
    <text evidence="14">Binds 1 [4Fe-4S] cluster.</text>
</comment>
<dbReference type="Pfam" id="PF00730">
    <property type="entry name" value="HhH-GPD"/>
    <property type="match status" value="1"/>
</dbReference>
<evidence type="ECO:0000256" key="12">
    <source>
        <dbReference type="ARBA" id="ARBA00023204"/>
    </source>
</evidence>
<comment type="caution">
    <text evidence="16">The sequence shown here is derived from an EMBL/GenBank/DDBJ whole genome shotgun (WGS) entry which is preliminary data.</text>
</comment>
<evidence type="ECO:0000313" key="16">
    <source>
        <dbReference type="EMBL" id="GAA4458735.1"/>
    </source>
</evidence>
<reference evidence="17" key="1">
    <citation type="journal article" date="2019" name="Int. J. Syst. Evol. Microbiol.">
        <title>The Global Catalogue of Microorganisms (GCM) 10K type strain sequencing project: providing services to taxonomists for standard genome sequencing and annotation.</title>
        <authorList>
            <consortium name="The Broad Institute Genomics Platform"/>
            <consortium name="The Broad Institute Genome Sequencing Center for Infectious Disease"/>
            <person name="Wu L."/>
            <person name="Ma J."/>
        </authorList>
    </citation>
    <scope>NUCLEOTIDE SEQUENCE [LARGE SCALE GENOMIC DNA]</scope>
    <source>
        <strain evidence="17">JCM 31921</strain>
    </source>
</reference>
<dbReference type="Gene3D" id="1.10.340.30">
    <property type="entry name" value="Hypothetical protein, domain 2"/>
    <property type="match status" value="1"/>
</dbReference>
<dbReference type="NCBIfam" id="TIGR01084">
    <property type="entry name" value="mutY"/>
    <property type="match status" value="1"/>
</dbReference>
<name>A0ABP8N270_9BACT</name>
<evidence type="ECO:0000313" key="17">
    <source>
        <dbReference type="Proteomes" id="UP001501410"/>
    </source>
</evidence>
<evidence type="ECO:0000256" key="14">
    <source>
        <dbReference type="RuleBase" id="RU365096"/>
    </source>
</evidence>
<evidence type="ECO:0000256" key="7">
    <source>
        <dbReference type="ARBA" id="ARBA00022723"/>
    </source>
</evidence>
<dbReference type="Proteomes" id="UP001501410">
    <property type="component" value="Unassembled WGS sequence"/>
</dbReference>
<dbReference type="Gene3D" id="3.90.79.10">
    <property type="entry name" value="Nucleoside Triphosphate Pyrophosphohydrolase"/>
    <property type="match status" value="1"/>
</dbReference>
<evidence type="ECO:0000256" key="4">
    <source>
        <dbReference type="ARBA" id="ARBA00012045"/>
    </source>
</evidence>
<protein>
    <recommendedName>
        <fullName evidence="5 14">Adenine DNA glycosylase</fullName>
        <ecNumber evidence="4 14">3.2.2.31</ecNumber>
    </recommendedName>
</protein>
<keyword evidence="11" id="KW-0411">Iron-sulfur</keyword>
<keyword evidence="12" id="KW-0234">DNA repair</keyword>
<comment type="catalytic activity">
    <reaction evidence="1 14">
        <text>Hydrolyzes free adenine bases from 7,8-dihydro-8-oxoguanine:adenine mismatched double-stranded DNA, leaving an apurinic site.</text>
        <dbReference type="EC" id="3.2.2.31"/>
    </reaction>
</comment>
<keyword evidence="6" id="KW-0004">4Fe-4S</keyword>
<dbReference type="RefSeq" id="WP_344828392.1">
    <property type="nucleotide sequence ID" value="NZ_BAABEZ010000024.1"/>
</dbReference>
<dbReference type="Pfam" id="PF14815">
    <property type="entry name" value="NUDIX_4"/>
    <property type="match status" value="1"/>
</dbReference>
<feature type="domain" description="HhH-GPD" evidence="15">
    <location>
        <begin position="43"/>
        <end position="194"/>
    </location>
</feature>
<evidence type="ECO:0000256" key="1">
    <source>
        <dbReference type="ARBA" id="ARBA00000843"/>
    </source>
</evidence>
<dbReference type="InterPro" id="IPR023170">
    <property type="entry name" value="HhH_base_excis_C"/>
</dbReference>
<evidence type="ECO:0000256" key="3">
    <source>
        <dbReference type="ARBA" id="ARBA00008343"/>
    </source>
</evidence>
<keyword evidence="13 14" id="KW-0326">Glycosidase</keyword>
<dbReference type="InterPro" id="IPR003265">
    <property type="entry name" value="HhH-GPD_domain"/>
</dbReference>
<keyword evidence="7" id="KW-0479">Metal-binding</keyword>
<sequence length="355" mass="40705">MATKAQYVFFRESLMRWHREQNDRSLPWKGERNAYRIWLSEIILQQTRAAQGLDYYLKFTRTYPDIRSLAAAPDEEVFRLWQGLGYYNRCRNMLATARFISDTYQGRFPDTYDEILALKGVGPYTAAAIASFAFDLPHAVVDGNVYRVLSRFFAIETPVDSTEGKRIFASLAQELIDADSPAAYNQAIMDLGATVCTPAAPLCMFCPLAERCAAYRQNLTGLLPVKEKKLSVQTRHFNYVVMRSGDSVWIRQRKEKGIWQDLHEFLLIETPEAATLKQIEKEIKQLTTARVALRHIGSLRQRLTHQLILSEFYEAQLSAQLTVPDTEGFWVDISELQRFAFPKTMVSFIAAHLHG</sequence>
<evidence type="ECO:0000256" key="10">
    <source>
        <dbReference type="ARBA" id="ARBA00023004"/>
    </source>
</evidence>
<evidence type="ECO:0000256" key="6">
    <source>
        <dbReference type="ARBA" id="ARBA00022485"/>
    </source>
</evidence>
<dbReference type="SMART" id="SM00478">
    <property type="entry name" value="ENDO3c"/>
    <property type="match status" value="1"/>
</dbReference>
<comment type="similarity">
    <text evidence="3 14">Belongs to the Nth/MutY family.</text>
</comment>
<dbReference type="EC" id="3.2.2.31" evidence="4 14"/>
<dbReference type="InterPro" id="IPR015797">
    <property type="entry name" value="NUDIX_hydrolase-like_dom_sf"/>
</dbReference>
<organism evidence="16 17">
    <name type="scientific">Rurimicrobium arvi</name>
    <dbReference type="NCBI Taxonomy" id="2049916"/>
    <lineage>
        <taxon>Bacteria</taxon>
        <taxon>Pseudomonadati</taxon>
        <taxon>Bacteroidota</taxon>
        <taxon>Chitinophagia</taxon>
        <taxon>Chitinophagales</taxon>
        <taxon>Chitinophagaceae</taxon>
        <taxon>Rurimicrobium</taxon>
    </lineage>
</organism>
<evidence type="ECO:0000256" key="5">
    <source>
        <dbReference type="ARBA" id="ARBA00022023"/>
    </source>
</evidence>
<dbReference type="PANTHER" id="PTHR42944">
    <property type="entry name" value="ADENINE DNA GLYCOSYLASE"/>
    <property type="match status" value="1"/>
</dbReference>
<dbReference type="InterPro" id="IPR005760">
    <property type="entry name" value="A/G_AdeGlyc_MutY"/>
</dbReference>
<dbReference type="SUPFAM" id="SSF48150">
    <property type="entry name" value="DNA-glycosylase"/>
    <property type="match status" value="1"/>
</dbReference>
<evidence type="ECO:0000256" key="8">
    <source>
        <dbReference type="ARBA" id="ARBA00022763"/>
    </source>
</evidence>